<evidence type="ECO:0000313" key="2">
    <source>
        <dbReference type="EMBL" id="VDM36219.1"/>
    </source>
</evidence>
<dbReference type="Proteomes" id="UP000274429">
    <property type="component" value="Unassembled WGS sequence"/>
</dbReference>
<dbReference type="PANTHER" id="PTHR46263">
    <property type="entry name" value="ARMADILLO REPEAT-CONTAINING PROTEIN 7"/>
    <property type="match status" value="1"/>
</dbReference>
<accession>A0A0R3XCI0</accession>
<dbReference type="WBParaSite" id="TTAC_0001125701-mRNA-1">
    <property type="protein sequence ID" value="TTAC_0001125701-mRNA-1"/>
    <property type="gene ID" value="TTAC_0001125701"/>
</dbReference>
<protein>
    <submittedName>
        <fullName evidence="4">DUF913 domain-containing protein</fullName>
    </submittedName>
</protein>
<keyword evidence="3" id="KW-1185">Reference proteome</keyword>
<evidence type="ECO:0000313" key="3">
    <source>
        <dbReference type="Proteomes" id="UP000274429"/>
    </source>
</evidence>
<dbReference type="SUPFAM" id="SSF48371">
    <property type="entry name" value="ARM repeat"/>
    <property type="match status" value="1"/>
</dbReference>
<dbReference type="PANTHER" id="PTHR46263:SF1">
    <property type="entry name" value="ARMADILLO REPEAT-CONTAINING PROTEIN 7"/>
    <property type="match status" value="1"/>
</dbReference>
<dbReference type="EMBL" id="UYWX01023344">
    <property type="protein sequence ID" value="VDM36219.1"/>
    <property type="molecule type" value="Genomic_DNA"/>
</dbReference>
<name>A0A0R3XCI0_HYDTA</name>
<sequence length="238" mass="26259">MTSIKLKKSSKRYRTDPELRPSAGRAAPGSVERLQYLEALVNELCVTNLIEYKQQIVANLGNFAHDPRNCPQLISLDVHLILLEIIREHLQIVLSPNSQRKAAAASEKLVSLAVAGICNLVTSSQSLRLRFSHNQQELSPVLTCLQSPALESGTWVNCLTIFVHLCAPSVHLEEQNCVFFESTSSTTAFHTSVRKHFPTVVEFARGLLAGGTEDPRLRNLATIFLTDCCGDTCNNSSE</sequence>
<reference evidence="4" key="1">
    <citation type="submission" date="2017-02" db="UniProtKB">
        <authorList>
            <consortium name="WormBaseParasite"/>
        </authorList>
    </citation>
    <scope>IDENTIFICATION</scope>
</reference>
<proteinExistence type="predicted"/>
<dbReference type="STRING" id="6205.A0A0R3XCI0"/>
<reference evidence="2 3" key="2">
    <citation type="submission" date="2018-11" db="EMBL/GenBank/DDBJ databases">
        <authorList>
            <consortium name="Pathogen Informatics"/>
        </authorList>
    </citation>
    <scope>NUCLEOTIDE SEQUENCE [LARGE SCALE GENOMIC DNA]</scope>
</reference>
<gene>
    <name evidence="2" type="ORF">TTAC_LOCUS11239</name>
</gene>
<dbReference type="AlphaFoldDB" id="A0A0R3XCI0"/>
<dbReference type="InterPro" id="IPR042462">
    <property type="entry name" value="ARMC7"/>
</dbReference>
<evidence type="ECO:0000256" key="1">
    <source>
        <dbReference type="SAM" id="MobiDB-lite"/>
    </source>
</evidence>
<feature type="region of interest" description="Disordered" evidence="1">
    <location>
        <begin position="1"/>
        <end position="26"/>
    </location>
</feature>
<feature type="compositionally biased region" description="Basic residues" evidence="1">
    <location>
        <begin position="1"/>
        <end position="12"/>
    </location>
</feature>
<dbReference type="InterPro" id="IPR016024">
    <property type="entry name" value="ARM-type_fold"/>
</dbReference>
<dbReference type="OrthoDB" id="5211at2759"/>
<organism evidence="4">
    <name type="scientific">Hydatigena taeniaeformis</name>
    <name type="common">Feline tapeworm</name>
    <name type="synonym">Taenia taeniaeformis</name>
    <dbReference type="NCBI Taxonomy" id="6205"/>
    <lineage>
        <taxon>Eukaryota</taxon>
        <taxon>Metazoa</taxon>
        <taxon>Spiralia</taxon>
        <taxon>Lophotrochozoa</taxon>
        <taxon>Platyhelminthes</taxon>
        <taxon>Cestoda</taxon>
        <taxon>Eucestoda</taxon>
        <taxon>Cyclophyllidea</taxon>
        <taxon>Taeniidae</taxon>
        <taxon>Hydatigera</taxon>
    </lineage>
</organism>
<evidence type="ECO:0000313" key="4">
    <source>
        <dbReference type="WBParaSite" id="TTAC_0001125701-mRNA-1"/>
    </source>
</evidence>